<evidence type="ECO:0000256" key="2">
    <source>
        <dbReference type="ARBA" id="ARBA00022692"/>
    </source>
</evidence>
<dbReference type="KEGG" id="bid:Bind_1717"/>
<dbReference type="EMBL" id="CP001016">
    <property type="protein sequence ID" value="ACB95347.1"/>
    <property type="molecule type" value="Genomic_DNA"/>
</dbReference>
<dbReference type="RefSeq" id="WP_012384704.1">
    <property type="nucleotide sequence ID" value="NC_010581.1"/>
</dbReference>
<dbReference type="InterPro" id="IPR007452">
    <property type="entry name" value="TamB_C"/>
</dbReference>
<gene>
    <name evidence="6" type="ordered locus">Bind_1717</name>
</gene>
<dbReference type="GO" id="GO:0009306">
    <property type="term" value="P:protein secretion"/>
    <property type="evidence" value="ECO:0007669"/>
    <property type="project" value="InterPro"/>
</dbReference>
<sequence>MRRLLIRSGVAVAALAGVSSLILLSVQTRPGKDALASFLSRQLSSADQKIAIGRIEGFVPFDMRIDHITAADSQGIFAEIDNAALRWSPSALLALTVHIDALTADRIHLARFPASQPTPASDKPFSLPSLPPLRLDRLAIAIIDLDAVVLGQAASLSLEGSASLANAAQGLQLQLDRKDVPGRFAANLHFVPGTEALDLDVNASEPAGGLIGTLLDLRDEPALALAIQGKGTLKNWDSTLVLTADTVERLKGSAQLRGTAEGIRSTFTLDGDLGPLLQENIAPLVAGSSKLTGALTIKDKKTLALESVLLDLAAIKAETHGILDLAQDQSDLAFTFKGAGAKQFGALAQGLSWSGLQLAGTARGSLAKPLLETQATIHDPAASGYGAQAITIAAHTQAKGTDPLALRIDAAATGLRADSAKIAQSIGKEAHFSADGLISENHQVTWTAARLDFLPLEALFKGKIGGGAFNGTMQMTRLDLAAFGPLVGRPVSGTMQLAAQFDGAPDLSRVDINLSGKMQDIKMDIPAVDRPFKAATFKGFLSRAQDGTLSVQKFKLDAQGLTLDANGAVDHQTSDLKLNLALADLSLLDSRLAGKGAIAAAITGGLNAPGLDLSLQVPQGQAMGQKIEDLRLTVESADLIGHPQGHLALSGTIGGKPAKGGGQILARPDGSYALDGLDLAIGSATLAGQGTRAADGALAGQVRIKASDLGDLSPFALTTLGGSLDADIAASMQDGKPIFEGKGTASNLRYDTHKLASATVDLRVTDPQNLLLLDGKADLSGLESQGTRLETLRLNATSSKQSSDLALAAEGFGGKLAANGSLTASTEQKAVTLKSLRLSRSDVTATLNGPSQFLWRNGVLSVDRLVLAANRGLLTLRGRVDDTLDLDVTAKDLPLALAKAASPDLDLHGTLNGTVTLTGPTAAPSGRYAVSVNQFTMPQMMQSGLRPLDARASGQLDGKRMSLDARIIGLDTAPTLINGSVPIGAGELALKVRGGLALEQVNALLATSGMRVTGQATFDADVKGTTSQPLIYGTMRLANGTFEDVINGVKLDPINVTATAAGREVKITSFTAKTASGGSLQGQGQVLVDPGANFPGTLNFAMTNAVLISSDLMHFVANGKLGLTGALAQRPKIAGHIDVKALDINIQEQLPGGSAELLHVRHVNVPSDHPIAKRQAAAAKQKQKRANKQPFIADLDLTIAAPNNVFVRGMGMTAELNGNLRIHGTSAAPVTEGAFDLQRGQFDVLGRRLTFTEGHIAFNGSTDPDLNFTTETSSTDITAKILVTGTASEPKVSFSSTPDLPQDEILARLLFGRSTGSLTASQAIQVAQTVAQFSGGGSSALNSLRKSLGLDNLDIGTSSSGGTQFGLGKRLNDRIYLGVTQGTTPSSSRATVDIDITRNLKVQGSTGMNGDAELGVGGQWDYR</sequence>
<dbReference type="GO" id="GO:0005886">
    <property type="term" value="C:plasma membrane"/>
    <property type="evidence" value="ECO:0007669"/>
    <property type="project" value="InterPro"/>
</dbReference>
<dbReference type="HOGENOM" id="CLU_002202_0_0_5"/>
<dbReference type="STRING" id="395963.Bind_1717"/>
<evidence type="ECO:0000256" key="4">
    <source>
        <dbReference type="ARBA" id="ARBA00023136"/>
    </source>
</evidence>
<comment type="subcellular location">
    <subcellularLocation>
        <location evidence="1">Membrane</location>
        <topology evidence="1">Single-pass membrane protein</topology>
    </subcellularLocation>
</comment>
<feature type="domain" description="Translocation and assembly module TamB C-terminal" evidence="5">
    <location>
        <begin position="1069"/>
        <end position="1410"/>
    </location>
</feature>
<name>B2ICS3_BEII9</name>
<keyword evidence="4" id="KW-0472">Membrane</keyword>
<dbReference type="OrthoDB" id="7784409at2"/>
<keyword evidence="3" id="KW-1133">Transmembrane helix</keyword>
<accession>B2ICS3</accession>
<evidence type="ECO:0000256" key="1">
    <source>
        <dbReference type="ARBA" id="ARBA00004167"/>
    </source>
</evidence>
<evidence type="ECO:0000313" key="6">
    <source>
        <dbReference type="EMBL" id="ACB95347.1"/>
    </source>
</evidence>
<keyword evidence="2" id="KW-0812">Transmembrane</keyword>
<evidence type="ECO:0000259" key="5">
    <source>
        <dbReference type="Pfam" id="PF04357"/>
    </source>
</evidence>
<proteinExistence type="predicted"/>
<evidence type="ECO:0000313" key="7">
    <source>
        <dbReference type="Proteomes" id="UP000001695"/>
    </source>
</evidence>
<dbReference type="PANTHER" id="PTHR36985">
    <property type="entry name" value="TRANSLOCATION AND ASSEMBLY MODULE SUBUNIT TAMB"/>
    <property type="match status" value="1"/>
</dbReference>
<reference evidence="7" key="1">
    <citation type="submission" date="2008-03" db="EMBL/GenBank/DDBJ databases">
        <title>Complete sequence of chromosome of Beijerinckia indica subsp. indica ATCC 9039.</title>
        <authorList>
            <consortium name="US DOE Joint Genome Institute"/>
            <person name="Copeland A."/>
            <person name="Lucas S."/>
            <person name="Lapidus A."/>
            <person name="Glavina del Rio T."/>
            <person name="Dalin E."/>
            <person name="Tice H."/>
            <person name="Bruce D."/>
            <person name="Goodwin L."/>
            <person name="Pitluck S."/>
            <person name="LaButti K."/>
            <person name="Schmutz J."/>
            <person name="Larimer F."/>
            <person name="Land M."/>
            <person name="Hauser L."/>
            <person name="Kyrpides N."/>
            <person name="Mikhailova N."/>
            <person name="Dunfield P.F."/>
            <person name="Dedysh S.N."/>
            <person name="Liesack W."/>
            <person name="Saw J.H."/>
            <person name="Alam M."/>
            <person name="Chen Y."/>
            <person name="Murrell J.C."/>
            <person name="Richardson P."/>
        </authorList>
    </citation>
    <scope>NUCLEOTIDE SEQUENCE [LARGE SCALE GENOMIC DNA]</scope>
    <source>
        <strain evidence="7">ATCC 9039 / DSM 1715 / NCIMB 8712</strain>
    </source>
</reference>
<dbReference type="Pfam" id="PF04357">
    <property type="entry name" value="TamB"/>
    <property type="match status" value="1"/>
</dbReference>
<evidence type="ECO:0000256" key="3">
    <source>
        <dbReference type="ARBA" id="ARBA00022989"/>
    </source>
</evidence>
<keyword evidence="7" id="KW-1185">Reference proteome</keyword>
<organism evidence="6 7">
    <name type="scientific">Beijerinckia indica subsp. indica (strain ATCC 9039 / DSM 1715 / NCIMB 8712)</name>
    <dbReference type="NCBI Taxonomy" id="395963"/>
    <lineage>
        <taxon>Bacteria</taxon>
        <taxon>Pseudomonadati</taxon>
        <taxon>Pseudomonadota</taxon>
        <taxon>Alphaproteobacteria</taxon>
        <taxon>Hyphomicrobiales</taxon>
        <taxon>Beijerinckiaceae</taxon>
        <taxon>Beijerinckia</taxon>
    </lineage>
</organism>
<protein>
    <recommendedName>
        <fullName evidence="5">Translocation and assembly module TamB C-terminal domain-containing protein</fullName>
    </recommendedName>
</protein>
<dbReference type="PANTHER" id="PTHR36985:SF1">
    <property type="entry name" value="TRANSLOCATION AND ASSEMBLY MODULE SUBUNIT TAMB"/>
    <property type="match status" value="1"/>
</dbReference>
<dbReference type="Proteomes" id="UP000001695">
    <property type="component" value="Chromosome"/>
</dbReference>
<reference evidence="6 7" key="2">
    <citation type="journal article" date="2010" name="J. Bacteriol.">
        <title>Complete genome sequence of Beijerinckia indica subsp. indica.</title>
        <authorList>
            <person name="Tamas I."/>
            <person name="Dedysh S.N."/>
            <person name="Liesack W."/>
            <person name="Stott M.B."/>
            <person name="Alam M."/>
            <person name="Murrell J.C."/>
            <person name="Dunfield P.F."/>
        </authorList>
    </citation>
    <scope>NUCLEOTIDE SEQUENCE [LARGE SCALE GENOMIC DNA]</scope>
    <source>
        <strain evidence="7">ATCC 9039 / DSM 1715 / NCIMB 8712</strain>
    </source>
</reference>
<dbReference type="eggNOG" id="COG2911">
    <property type="taxonomic scope" value="Bacteria"/>
</dbReference>